<dbReference type="PANTHER" id="PTHR43289:SF6">
    <property type="entry name" value="SERINE_THREONINE-PROTEIN KINASE NEKL-3"/>
    <property type="match status" value="1"/>
</dbReference>
<evidence type="ECO:0000256" key="6">
    <source>
        <dbReference type="SAM" id="MobiDB-lite"/>
    </source>
</evidence>
<name>A0A5C6BYX6_9BACT</name>
<dbReference type="Gene3D" id="1.10.510.10">
    <property type="entry name" value="Transferase(Phosphotransferase) domain 1"/>
    <property type="match status" value="1"/>
</dbReference>
<evidence type="ECO:0000256" key="5">
    <source>
        <dbReference type="PROSITE-ProRule" id="PRU10141"/>
    </source>
</evidence>
<dbReference type="AlphaFoldDB" id="A0A5C6BYX6"/>
<dbReference type="GO" id="GO:0004674">
    <property type="term" value="F:protein serine/threonine kinase activity"/>
    <property type="evidence" value="ECO:0007669"/>
    <property type="project" value="UniProtKB-EC"/>
</dbReference>
<keyword evidence="7" id="KW-0472">Membrane</keyword>
<keyword evidence="7" id="KW-1133">Transmembrane helix</keyword>
<dbReference type="Pfam" id="PF00069">
    <property type="entry name" value="Pkinase"/>
    <property type="match status" value="1"/>
</dbReference>
<feature type="binding site" evidence="5">
    <location>
        <position position="135"/>
    </location>
    <ligand>
        <name>ATP</name>
        <dbReference type="ChEBI" id="CHEBI:30616"/>
    </ligand>
</feature>
<dbReference type="Proteomes" id="UP000319908">
    <property type="component" value="Unassembled WGS sequence"/>
</dbReference>
<evidence type="ECO:0000313" key="10">
    <source>
        <dbReference type="Proteomes" id="UP000319908"/>
    </source>
</evidence>
<dbReference type="EMBL" id="SJPU01000002">
    <property type="protein sequence ID" value="TWU17042.1"/>
    <property type="molecule type" value="Genomic_DNA"/>
</dbReference>
<proteinExistence type="predicted"/>
<dbReference type="EC" id="2.7.11.1" evidence="9"/>
<feature type="region of interest" description="Disordered" evidence="6">
    <location>
        <begin position="459"/>
        <end position="481"/>
    </location>
</feature>
<dbReference type="InterPro" id="IPR011009">
    <property type="entry name" value="Kinase-like_dom_sf"/>
</dbReference>
<evidence type="ECO:0000313" key="9">
    <source>
        <dbReference type="EMBL" id="TWU17042.1"/>
    </source>
</evidence>
<evidence type="ECO:0000259" key="8">
    <source>
        <dbReference type="PROSITE" id="PS50011"/>
    </source>
</evidence>
<keyword evidence="3 9" id="KW-0418">Kinase</keyword>
<evidence type="ECO:0000256" key="7">
    <source>
        <dbReference type="SAM" id="Phobius"/>
    </source>
</evidence>
<keyword evidence="4 5" id="KW-0067">ATP-binding</keyword>
<evidence type="ECO:0000256" key="3">
    <source>
        <dbReference type="ARBA" id="ARBA00022777"/>
    </source>
</evidence>
<keyword evidence="10" id="KW-1185">Reference proteome</keyword>
<dbReference type="GO" id="GO:0005524">
    <property type="term" value="F:ATP binding"/>
    <property type="evidence" value="ECO:0007669"/>
    <property type="project" value="UniProtKB-UniRule"/>
</dbReference>
<comment type="caution">
    <text evidence="9">The sequence shown here is derived from an EMBL/GenBank/DDBJ whole genome shotgun (WGS) entry which is preliminary data.</text>
</comment>
<dbReference type="PROSITE" id="PS00108">
    <property type="entry name" value="PROTEIN_KINASE_ST"/>
    <property type="match status" value="1"/>
</dbReference>
<dbReference type="InterPro" id="IPR000719">
    <property type="entry name" value="Prot_kinase_dom"/>
</dbReference>
<dbReference type="PANTHER" id="PTHR43289">
    <property type="entry name" value="MITOGEN-ACTIVATED PROTEIN KINASE KINASE KINASE 20-RELATED"/>
    <property type="match status" value="1"/>
</dbReference>
<reference evidence="9 10" key="1">
    <citation type="journal article" date="2020" name="Antonie Van Leeuwenhoek">
        <title>Rhodopirellula heiligendammensis sp. nov., Rhodopirellula pilleata sp. nov., and Rhodopirellula solitaria sp. nov. isolated from natural or artificial marine surfaces in Northern Germany and California, USA, and emended description of the genus Rhodopirellula.</title>
        <authorList>
            <person name="Kallscheuer N."/>
            <person name="Wiegand S."/>
            <person name="Jogler M."/>
            <person name="Boedeker C."/>
            <person name="Peeters S.H."/>
            <person name="Rast P."/>
            <person name="Heuer A."/>
            <person name="Jetten M.S.M."/>
            <person name="Rohde M."/>
            <person name="Jogler C."/>
        </authorList>
    </citation>
    <scope>NUCLEOTIDE SEQUENCE [LARGE SCALE GENOMIC DNA]</scope>
    <source>
        <strain evidence="9 10">Poly21</strain>
    </source>
</reference>
<organism evidence="9 10">
    <name type="scientific">Allorhodopirellula heiligendammensis</name>
    <dbReference type="NCBI Taxonomy" id="2714739"/>
    <lineage>
        <taxon>Bacteria</taxon>
        <taxon>Pseudomonadati</taxon>
        <taxon>Planctomycetota</taxon>
        <taxon>Planctomycetia</taxon>
        <taxon>Pirellulales</taxon>
        <taxon>Pirellulaceae</taxon>
        <taxon>Allorhodopirellula</taxon>
    </lineage>
</organism>
<dbReference type="Gene3D" id="3.30.200.20">
    <property type="entry name" value="Phosphorylase Kinase, domain 1"/>
    <property type="match status" value="1"/>
</dbReference>
<feature type="transmembrane region" description="Helical" evidence="7">
    <location>
        <begin position="391"/>
        <end position="412"/>
    </location>
</feature>
<accession>A0A5C6BYX6</accession>
<keyword evidence="2 5" id="KW-0547">Nucleotide-binding</keyword>
<dbReference type="SMART" id="SM00220">
    <property type="entry name" value="S_TKc"/>
    <property type="match status" value="1"/>
</dbReference>
<keyword evidence="1 9" id="KW-0808">Transferase</keyword>
<dbReference type="SUPFAM" id="SSF56112">
    <property type="entry name" value="Protein kinase-like (PK-like)"/>
    <property type="match status" value="1"/>
</dbReference>
<dbReference type="RefSeq" id="WP_302119692.1">
    <property type="nucleotide sequence ID" value="NZ_SJPU01000002.1"/>
</dbReference>
<evidence type="ECO:0000256" key="2">
    <source>
        <dbReference type="ARBA" id="ARBA00022741"/>
    </source>
</evidence>
<protein>
    <submittedName>
        <fullName evidence="9">Serine/threonine-protein kinase PrkC</fullName>
        <ecNumber evidence="9">2.7.11.1</ecNumber>
    </submittedName>
</protein>
<sequence>MTRQSLKHDHPDDEVLAASIHGDVDDVLESVLISHLDQCPACCDRLQHLAADPTSCERITQSLSRECLAARSTDFADHGTGNLADFAVTFLQPSDHPDAIGRLGDYEVLSVIGQGGMGIVLKGFQVELNRPVALKVMSPHLATLAIARQRFMREALATAAIVHPNVMPILSVSESSARLPFLVMPFVACHSLQQRLAADGPLPMEECLRIGVQVSAGLSAAHKQGLVHRDVKPANILLERGIERAMLTDFGLARAADDASVTRSGVIAGTPGYMSPEQARGEPIDARSDLFSLGSVLYAMASGVAPFRGETSYGILRKITDHSHRPLHMTAPSIPGWYETLVDRLLCKDAVDRFASANQVQSLLESCLVHVQQPGADLPPELKPRKRKRRLVIVCGFLLAVLCLPVIVWVAYSQLRYAPPPDAISDAERPVPSNPIWTAPVDPIDEDLRSLSDEIDALSQRVSSPSAEVPFSVPEVEGESR</sequence>
<dbReference type="CDD" id="cd14014">
    <property type="entry name" value="STKc_PknB_like"/>
    <property type="match status" value="1"/>
</dbReference>
<dbReference type="PROSITE" id="PS50011">
    <property type="entry name" value="PROTEIN_KINASE_DOM"/>
    <property type="match status" value="1"/>
</dbReference>
<dbReference type="PROSITE" id="PS00107">
    <property type="entry name" value="PROTEIN_KINASE_ATP"/>
    <property type="match status" value="1"/>
</dbReference>
<dbReference type="InterPro" id="IPR008271">
    <property type="entry name" value="Ser/Thr_kinase_AS"/>
</dbReference>
<gene>
    <name evidence="9" type="primary">prkC_18</name>
    <name evidence="9" type="ORF">Poly21_42510</name>
</gene>
<evidence type="ECO:0000256" key="1">
    <source>
        <dbReference type="ARBA" id="ARBA00022679"/>
    </source>
</evidence>
<evidence type="ECO:0000256" key="4">
    <source>
        <dbReference type="ARBA" id="ARBA00022840"/>
    </source>
</evidence>
<dbReference type="InterPro" id="IPR017441">
    <property type="entry name" value="Protein_kinase_ATP_BS"/>
</dbReference>
<keyword evidence="7" id="KW-0812">Transmembrane</keyword>
<feature type="domain" description="Protein kinase" evidence="8">
    <location>
        <begin position="106"/>
        <end position="368"/>
    </location>
</feature>